<dbReference type="FunFam" id="3.30.499.10:FF:000004">
    <property type="entry name" value="Aconitate hydratase, mitochondrial"/>
    <property type="match status" value="1"/>
</dbReference>
<evidence type="ECO:0000256" key="12">
    <source>
        <dbReference type="ARBA" id="ARBA00023501"/>
    </source>
</evidence>
<keyword evidence="8" id="KW-0809">Transit peptide</keyword>
<reference evidence="18 19" key="1">
    <citation type="submission" date="2020-08" db="EMBL/GenBank/DDBJ databases">
        <title>Acidobacteriota in marine sediments use diverse sulfur dissimilation pathways.</title>
        <authorList>
            <person name="Wasmund K."/>
        </authorList>
    </citation>
    <scope>NUCLEOTIDE SEQUENCE [LARGE SCALE GENOMIC DNA]</scope>
    <source>
        <strain evidence="18">MAG AM4</strain>
    </source>
</reference>
<dbReference type="GO" id="GO:0051539">
    <property type="term" value="F:4 iron, 4 sulfur cluster binding"/>
    <property type="evidence" value="ECO:0007669"/>
    <property type="project" value="InterPro"/>
</dbReference>
<evidence type="ECO:0000256" key="7">
    <source>
        <dbReference type="ARBA" id="ARBA00022723"/>
    </source>
</evidence>
<evidence type="ECO:0000313" key="18">
    <source>
        <dbReference type="EMBL" id="MBD3868124.1"/>
    </source>
</evidence>
<accession>A0A8J6Y439</accession>
<dbReference type="InterPro" id="IPR006248">
    <property type="entry name" value="Aconitase_mito-like"/>
</dbReference>
<keyword evidence="6" id="KW-0816">Tricarboxylic acid cycle</keyword>
<evidence type="ECO:0000313" key="19">
    <source>
        <dbReference type="Proteomes" id="UP000648239"/>
    </source>
</evidence>
<dbReference type="InterPro" id="IPR015932">
    <property type="entry name" value="Aconitase_dom2"/>
</dbReference>
<dbReference type="FunFam" id="3.40.1060.10:FF:000001">
    <property type="entry name" value="Aconitate hydratase, mitochondrial"/>
    <property type="match status" value="1"/>
</dbReference>
<name>A0A8J6Y439_9BACT</name>
<evidence type="ECO:0000256" key="1">
    <source>
        <dbReference type="ARBA" id="ARBA00001966"/>
    </source>
</evidence>
<evidence type="ECO:0000256" key="13">
    <source>
        <dbReference type="ARBA" id="ARBA00029682"/>
    </source>
</evidence>
<keyword evidence="7" id="KW-0479">Metal-binding</keyword>
<dbReference type="InterPro" id="IPR001030">
    <property type="entry name" value="Acoase/IPM_deHydtase_lsu_aba"/>
</dbReference>
<dbReference type="GO" id="GO:0046872">
    <property type="term" value="F:metal ion binding"/>
    <property type="evidence" value="ECO:0007669"/>
    <property type="project" value="UniProtKB-KW"/>
</dbReference>
<dbReference type="EC" id="4.2.1.3" evidence="4"/>
<evidence type="ECO:0000256" key="15">
    <source>
        <dbReference type="ARBA" id="ARBA00031977"/>
    </source>
</evidence>
<dbReference type="GO" id="GO:0003994">
    <property type="term" value="F:aconitate hydratase activity"/>
    <property type="evidence" value="ECO:0007669"/>
    <property type="project" value="UniProtKB-EC"/>
</dbReference>
<dbReference type="NCBIfam" id="TIGR01340">
    <property type="entry name" value="aconitase_mito"/>
    <property type="match status" value="1"/>
</dbReference>
<evidence type="ECO:0000256" key="3">
    <source>
        <dbReference type="ARBA" id="ARBA00007185"/>
    </source>
</evidence>
<feature type="domain" description="Aconitase A/isopropylmalate dehydratase small subunit swivel" evidence="17">
    <location>
        <begin position="561"/>
        <end position="689"/>
    </location>
</feature>
<keyword evidence="11 18" id="KW-0456">Lyase</keyword>
<gene>
    <name evidence="18" type="ORF">IFK94_08360</name>
</gene>
<dbReference type="EMBL" id="JACXWD010000023">
    <property type="protein sequence ID" value="MBD3868124.1"/>
    <property type="molecule type" value="Genomic_DNA"/>
</dbReference>
<dbReference type="SUPFAM" id="SSF53732">
    <property type="entry name" value="Aconitase iron-sulfur domain"/>
    <property type="match status" value="1"/>
</dbReference>
<evidence type="ECO:0000259" key="17">
    <source>
        <dbReference type="Pfam" id="PF00694"/>
    </source>
</evidence>
<comment type="catalytic activity">
    <reaction evidence="12">
        <text>citrate = D-threo-isocitrate</text>
        <dbReference type="Rhea" id="RHEA:10336"/>
        <dbReference type="ChEBI" id="CHEBI:15562"/>
        <dbReference type="ChEBI" id="CHEBI:16947"/>
        <dbReference type="EC" id="4.2.1.3"/>
    </reaction>
</comment>
<evidence type="ECO:0000256" key="11">
    <source>
        <dbReference type="ARBA" id="ARBA00023239"/>
    </source>
</evidence>
<evidence type="ECO:0000256" key="4">
    <source>
        <dbReference type="ARBA" id="ARBA00012926"/>
    </source>
</evidence>
<evidence type="ECO:0000256" key="14">
    <source>
        <dbReference type="ARBA" id="ARBA00031081"/>
    </source>
</evidence>
<dbReference type="InterPro" id="IPR018136">
    <property type="entry name" value="Aconitase_4Fe-4S_BS"/>
</dbReference>
<dbReference type="Gene3D" id="3.30.499.10">
    <property type="entry name" value="Aconitase, domain 3"/>
    <property type="match status" value="2"/>
</dbReference>
<keyword evidence="10" id="KW-0411">Iron-sulfur</keyword>
<dbReference type="SUPFAM" id="SSF52016">
    <property type="entry name" value="LeuD/IlvD-like"/>
    <property type="match status" value="1"/>
</dbReference>
<dbReference type="Gene3D" id="3.40.1060.10">
    <property type="entry name" value="Aconitase, Domain 2"/>
    <property type="match status" value="1"/>
</dbReference>
<comment type="caution">
    <text evidence="18">The sequence shown here is derived from an EMBL/GenBank/DDBJ whole genome shotgun (WGS) entry which is preliminary data.</text>
</comment>
<dbReference type="PANTHER" id="PTHR43160:SF3">
    <property type="entry name" value="ACONITATE HYDRATASE, MITOCHONDRIAL"/>
    <property type="match status" value="1"/>
</dbReference>
<dbReference type="FunFam" id="3.20.19.10:FF:000002">
    <property type="entry name" value="Aconitate hydratase, mitochondrial"/>
    <property type="match status" value="1"/>
</dbReference>
<dbReference type="PRINTS" id="PR00415">
    <property type="entry name" value="ACONITASE"/>
</dbReference>
<sequence length="756" mass="81093">MAVIESTPAFVENAYKKMEKSLEVVRKRLGRPMTLAEKVLLGHLHDPATADLRPGESYLQLNPDRVALQDATAQMALLQFAQAGIPKVRVPSTVHCDHLILAYQGAGPDMESAMDQNREVFDFLQSSSAKYGLGFWKPGAGIIHQVVLENYAFPGGMMIGTDSHTPNAGGLGMFASGVGGADAVDVMAGFPWEVKYPDIIGVRLTGSMSGWTAPKDVILKLLGILTVKGGTNAVIEYFGPGVANISCTGKATITNMGAELGATTSIFPADDSMDRYLRGTERAGLADLAGRYRHLVTADPEVEADPGRFYSRVIDIDLSTLEPHLVGPHTPDLARPVSEMAAAVASEGYPEDLTATLIGSCTNSSYEDLSRVTDIMKQAHARGCRAVIPLLISPGSEQIHATIQRDGQMEAMTAVGATVLANACGPCIGQWRRDGMENGKANSIVSSFNRNFPKRNDGNPGTLSFIGSPEMVAAYALSGRLSFNPMTDSLTAEDGSPFRLQPPAPAPDLPADGFIQDENGFVTPPEGSDSIDVVIDPASKRLQQLVPFEPWNGEDYVQLPLLIKARGKCTTDHISPAGPWLRFRGHLNNISDNMLIGAVNAFTGETGRTRNLDSGETGLEPQQAARQYKAAGTNWVVVGDENYGEGSSREHAAMSPRLLGAAAVIVRSFARIHESNLKKQGVLPLTFKEPADYDRVLETDRISITGLAGLTPGKDVAAALHHEDGSREDITLSHTLNQEQIEWFKAGSALNVLKRV</sequence>
<dbReference type="Gene3D" id="3.20.19.10">
    <property type="entry name" value="Aconitase, domain 4"/>
    <property type="match status" value="1"/>
</dbReference>
<evidence type="ECO:0000259" key="16">
    <source>
        <dbReference type="Pfam" id="PF00330"/>
    </source>
</evidence>
<dbReference type="InterPro" id="IPR050926">
    <property type="entry name" value="Aconitase/IPM_isomerase"/>
</dbReference>
<comment type="similarity">
    <text evidence="3">Belongs to the aconitase/IPM isomerase family.</text>
</comment>
<dbReference type="InterPro" id="IPR015931">
    <property type="entry name" value="Acnase/IPM_dHydase_lsu_aba_1/3"/>
</dbReference>
<evidence type="ECO:0000256" key="5">
    <source>
        <dbReference type="ARBA" id="ARBA00019378"/>
    </source>
</evidence>
<evidence type="ECO:0000256" key="2">
    <source>
        <dbReference type="ARBA" id="ARBA00004717"/>
    </source>
</evidence>
<comment type="cofactor">
    <cofactor evidence="1">
        <name>[4Fe-4S] cluster</name>
        <dbReference type="ChEBI" id="CHEBI:49883"/>
    </cofactor>
</comment>
<evidence type="ECO:0000256" key="6">
    <source>
        <dbReference type="ARBA" id="ARBA00022532"/>
    </source>
</evidence>
<dbReference type="PANTHER" id="PTHR43160">
    <property type="entry name" value="ACONITATE HYDRATASE B"/>
    <property type="match status" value="1"/>
</dbReference>
<evidence type="ECO:0000256" key="9">
    <source>
        <dbReference type="ARBA" id="ARBA00023004"/>
    </source>
</evidence>
<dbReference type="InterPro" id="IPR015928">
    <property type="entry name" value="Aconitase/3IPM_dehydase_swvl"/>
</dbReference>
<dbReference type="AlphaFoldDB" id="A0A8J6Y439"/>
<dbReference type="InterPro" id="IPR036008">
    <property type="entry name" value="Aconitase_4Fe-4S_dom"/>
</dbReference>
<organism evidence="18 19">
    <name type="scientific">Candidatus Polarisedimenticola svalbardensis</name>
    <dbReference type="NCBI Taxonomy" id="2886004"/>
    <lineage>
        <taxon>Bacteria</taxon>
        <taxon>Pseudomonadati</taxon>
        <taxon>Acidobacteriota</taxon>
        <taxon>Candidatus Polarisedimenticolia</taxon>
        <taxon>Candidatus Polarisedimenticolales</taxon>
        <taxon>Candidatus Polarisedimenticolaceae</taxon>
        <taxon>Candidatus Polarisedimenticola</taxon>
    </lineage>
</organism>
<feature type="domain" description="Aconitase/3-isopropylmalate dehydratase large subunit alpha/beta/alpha" evidence="16">
    <location>
        <begin position="38"/>
        <end position="479"/>
    </location>
</feature>
<dbReference type="GO" id="GO:0006099">
    <property type="term" value="P:tricarboxylic acid cycle"/>
    <property type="evidence" value="ECO:0007669"/>
    <property type="project" value="UniProtKB-UniPathway"/>
</dbReference>
<comment type="pathway">
    <text evidence="2">Carbohydrate metabolism; tricarboxylic acid cycle; isocitrate from oxaloacetate: step 2/2.</text>
</comment>
<dbReference type="Proteomes" id="UP000648239">
    <property type="component" value="Unassembled WGS sequence"/>
</dbReference>
<keyword evidence="9" id="KW-0408">Iron</keyword>
<dbReference type="PROSITE" id="PS01244">
    <property type="entry name" value="ACONITASE_2"/>
    <property type="match status" value="1"/>
</dbReference>
<dbReference type="UniPathway" id="UPA00223">
    <property type="reaction ID" value="UER00718"/>
</dbReference>
<dbReference type="NCBIfam" id="NF005558">
    <property type="entry name" value="PRK07229.1"/>
    <property type="match status" value="1"/>
</dbReference>
<protein>
    <recommendedName>
        <fullName evidence="5">Aconitate hydratase A</fullName>
        <ecNumber evidence="4">4.2.1.3</ecNumber>
    </recommendedName>
    <alternativeName>
        <fullName evidence="13">Citrate hydro-lyase</fullName>
    </alternativeName>
    <alternativeName>
        <fullName evidence="15">Iron-responsive protein-like</fullName>
    </alternativeName>
    <alternativeName>
        <fullName evidence="14">RNA-binding protein</fullName>
    </alternativeName>
</protein>
<evidence type="ECO:0000256" key="8">
    <source>
        <dbReference type="ARBA" id="ARBA00022946"/>
    </source>
</evidence>
<dbReference type="InterPro" id="IPR000573">
    <property type="entry name" value="AconitaseA/IPMdHydase_ssu_swvl"/>
</dbReference>
<proteinExistence type="inferred from homology"/>
<dbReference type="Pfam" id="PF00330">
    <property type="entry name" value="Aconitase"/>
    <property type="match status" value="1"/>
</dbReference>
<evidence type="ECO:0000256" key="10">
    <source>
        <dbReference type="ARBA" id="ARBA00023014"/>
    </source>
</evidence>
<dbReference type="GO" id="GO:0005829">
    <property type="term" value="C:cytosol"/>
    <property type="evidence" value="ECO:0007669"/>
    <property type="project" value="TreeGrafter"/>
</dbReference>
<dbReference type="Pfam" id="PF00694">
    <property type="entry name" value="Aconitase_C"/>
    <property type="match status" value="1"/>
</dbReference>